<proteinExistence type="inferred from homology"/>
<evidence type="ECO:0000256" key="1">
    <source>
        <dbReference type="ARBA" id="ARBA00001947"/>
    </source>
</evidence>
<protein>
    <recommendedName>
        <fullName evidence="10">Peptidase M14 domain-containing protein</fullName>
    </recommendedName>
</protein>
<evidence type="ECO:0000313" key="12">
    <source>
        <dbReference type="Proteomes" id="UP001558652"/>
    </source>
</evidence>
<evidence type="ECO:0000313" key="11">
    <source>
        <dbReference type="EMBL" id="KAL1140792.1"/>
    </source>
</evidence>
<evidence type="ECO:0000256" key="4">
    <source>
        <dbReference type="ARBA" id="ARBA00022723"/>
    </source>
</evidence>
<dbReference type="InterPro" id="IPR057247">
    <property type="entry name" value="CARBOXYPEPT_ZN_2"/>
</dbReference>
<evidence type="ECO:0000259" key="10">
    <source>
        <dbReference type="PROSITE" id="PS52035"/>
    </source>
</evidence>
<dbReference type="AlphaFoldDB" id="A0ABD0YXY0"/>
<evidence type="ECO:0000256" key="6">
    <source>
        <dbReference type="ARBA" id="ARBA00022833"/>
    </source>
</evidence>
<dbReference type="GO" id="GO:0046872">
    <property type="term" value="F:metal ion binding"/>
    <property type="evidence" value="ECO:0007669"/>
    <property type="project" value="UniProtKB-KW"/>
</dbReference>
<comment type="caution">
    <text evidence="11">The sequence shown here is derived from an EMBL/GenBank/DDBJ whole genome shotgun (WGS) entry which is preliminary data.</text>
</comment>
<dbReference type="GO" id="GO:0004180">
    <property type="term" value="F:carboxypeptidase activity"/>
    <property type="evidence" value="ECO:0007669"/>
    <property type="project" value="UniProtKB-KW"/>
</dbReference>
<keyword evidence="6" id="KW-0862">Zinc</keyword>
<evidence type="ECO:0000256" key="8">
    <source>
        <dbReference type="PROSITE-ProRule" id="PRU01379"/>
    </source>
</evidence>
<comment type="caution">
    <text evidence="8">Lacks conserved residue(s) required for the propagation of feature annotation.</text>
</comment>
<keyword evidence="3" id="KW-0645">Protease</keyword>
<evidence type="ECO:0000256" key="2">
    <source>
        <dbReference type="ARBA" id="ARBA00005988"/>
    </source>
</evidence>
<comment type="similarity">
    <text evidence="2 8">Belongs to the peptidase M14 family.</text>
</comment>
<dbReference type="Gene3D" id="3.40.630.10">
    <property type="entry name" value="Zn peptidases"/>
    <property type="match status" value="1"/>
</dbReference>
<feature type="compositionally biased region" description="Basic and acidic residues" evidence="9">
    <location>
        <begin position="83"/>
        <end position="99"/>
    </location>
</feature>
<comment type="cofactor">
    <cofactor evidence="1">
        <name>Zn(2+)</name>
        <dbReference type="ChEBI" id="CHEBI:29105"/>
    </cofactor>
</comment>
<dbReference type="PROSITE" id="PS00133">
    <property type="entry name" value="CARBOXYPEPT_ZN_2"/>
    <property type="match status" value="1"/>
</dbReference>
<accession>A0ABD0YXY0</accession>
<dbReference type="SMART" id="SM00631">
    <property type="entry name" value="Zn_pept"/>
    <property type="match status" value="1"/>
</dbReference>
<keyword evidence="4" id="KW-0479">Metal-binding</keyword>
<dbReference type="InterPro" id="IPR008969">
    <property type="entry name" value="CarboxyPept-like_regulatory"/>
</dbReference>
<dbReference type="SUPFAM" id="SSF53187">
    <property type="entry name" value="Zn-dependent exopeptidases"/>
    <property type="match status" value="1"/>
</dbReference>
<dbReference type="Proteomes" id="UP001558652">
    <property type="component" value="Unassembled WGS sequence"/>
</dbReference>
<organism evidence="11 12">
    <name type="scientific">Ranatra chinensis</name>
    <dbReference type="NCBI Taxonomy" id="642074"/>
    <lineage>
        <taxon>Eukaryota</taxon>
        <taxon>Metazoa</taxon>
        <taxon>Ecdysozoa</taxon>
        <taxon>Arthropoda</taxon>
        <taxon>Hexapoda</taxon>
        <taxon>Insecta</taxon>
        <taxon>Pterygota</taxon>
        <taxon>Neoptera</taxon>
        <taxon>Paraneoptera</taxon>
        <taxon>Hemiptera</taxon>
        <taxon>Heteroptera</taxon>
        <taxon>Panheteroptera</taxon>
        <taxon>Nepomorpha</taxon>
        <taxon>Nepidae</taxon>
        <taxon>Ranatrinae</taxon>
        <taxon>Ranatra</taxon>
    </lineage>
</organism>
<feature type="region of interest" description="Disordered" evidence="9">
    <location>
        <begin position="82"/>
        <end position="110"/>
    </location>
</feature>
<feature type="domain" description="Peptidase M14" evidence="10">
    <location>
        <begin position="1"/>
        <end position="263"/>
    </location>
</feature>
<dbReference type="Pfam" id="PF00246">
    <property type="entry name" value="Peptidase_M14"/>
    <property type="match status" value="1"/>
</dbReference>
<evidence type="ECO:0000256" key="9">
    <source>
        <dbReference type="SAM" id="MobiDB-lite"/>
    </source>
</evidence>
<gene>
    <name evidence="11" type="ORF">AAG570_000720</name>
</gene>
<name>A0ABD0YXY0_9HEMI</name>
<keyword evidence="5" id="KW-0378">Hydrolase</keyword>
<sequence length="339" mass="37646">MKLCAANKSQLGVPNVKLIGNMHGNEPVGREMIINMIQYLIDGYRGGDEEIVGLVSTTKVHLMPSLNPDGYRMAVEGYCTRGPGRDNGRGKDLNRDFPTRLDWNNSDEQPETSAVRRWMSSVQFVLSASLHSGALVVSYPFDAPTEHHCLEDMGECLVAGSWRATTESITGDDDVFRHLATLYSNNNPRIPLGCGQHEKFNNGIINGALWYPTTGSMQDYNYLFHGCLELTLQISCCKYPFAHMLEAIWHENHRALIKLMGEVQRGVKGVVREKASGRSLAGARVSLEGTNRATTNTTPIGEYWKILLPGKYSLKVSMHRMILAVLLIVCSSSPIDVFK</sequence>
<dbReference type="PANTHER" id="PTHR11532">
    <property type="entry name" value="PROTEASE M14 CARBOXYPEPTIDASE"/>
    <property type="match status" value="1"/>
</dbReference>
<reference evidence="11 12" key="1">
    <citation type="submission" date="2024-07" db="EMBL/GenBank/DDBJ databases">
        <title>Chromosome-level genome assembly of the water stick insect Ranatra chinensis (Heteroptera: Nepidae).</title>
        <authorList>
            <person name="Liu X."/>
        </authorList>
    </citation>
    <scope>NUCLEOTIDE SEQUENCE [LARGE SCALE GENOMIC DNA]</scope>
    <source>
        <strain evidence="11">Cailab_2021Rc</strain>
        <tissue evidence="11">Muscle</tissue>
    </source>
</reference>
<dbReference type="InterPro" id="IPR057246">
    <property type="entry name" value="CARBOXYPEPT_ZN_1"/>
</dbReference>
<dbReference type="PRINTS" id="PR00765">
    <property type="entry name" value="CRBOXYPTASEA"/>
</dbReference>
<keyword evidence="3" id="KW-0121">Carboxypeptidase</keyword>
<keyword evidence="7" id="KW-0325">Glycoprotein</keyword>
<dbReference type="Gene3D" id="2.60.40.1120">
    <property type="entry name" value="Carboxypeptidase-like, regulatory domain"/>
    <property type="match status" value="1"/>
</dbReference>
<dbReference type="InterPro" id="IPR000834">
    <property type="entry name" value="Peptidase_M14"/>
</dbReference>
<evidence type="ECO:0000256" key="7">
    <source>
        <dbReference type="ARBA" id="ARBA00023180"/>
    </source>
</evidence>
<dbReference type="PANTHER" id="PTHR11532:SF84">
    <property type="entry name" value="CARBOXYPEPTIDASE M"/>
    <property type="match status" value="1"/>
</dbReference>
<dbReference type="InterPro" id="IPR050753">
    <property type="entry name" value="Peptidase_M14_domain"/>
</dbReference>
<keyword evidence="12" id="KW-1185">Reference proteome</keyword>
<evidence type="ECO:0000256" key="5">
    <source>
        <dbReference type="ARBA" id="ARBA00022801"/>
    </source>
</evidence>
<dbReference type="PROSITE" id="PS52035">
    <property type="entry name" value="PEPTIDASE_M14"/>
    <property type="match status" value="1"/>
</dbReference>
<dbReference type="EMBL" id="JBFDAA010000001">
    <property type="protein sequence ID" value="KAL1140792.1"/>
    <property type="molecule type" value="Genomic_DNA"/>
</dbReference>
<evidence type="ECO:0000256" key="3">
    <source>
        <dbReference type="ARBA" id="ARBA00022645"/>
    </source>
</evidence>
<dbReference type="PROSITE" id="PS00132">
    <property type="entry name" value="CARBOXYPEPT_ZN_1"/>
    <property type="match status" value="1"/>
</dbReference>
<dbReference type="SUPFAM" id="SSF49464">
    <property type="entry name" value="Carboxypeptidase regulatory domain-like"/>
    <property type="match status" value="1"/>
</dbReference>